<keyword evidence="2" id="KW-1185">Reference proteome</keyword>
<dbReference type="KEGG" id="cpin:CPIN18020_0208"/>
<evidence type="ECO:0000313" key="2">
    <source>
        <dbReference type="Proteomes" id="UP000190868"/>
    </source>
</evidence>
<proteinExistence type="predicted"/>
<reference evidence="2" key="1">
    <citation type="submission" date="2016-09" db="EMBL/GenBank/DDBJ databases">
        <title>Comparative genomics of the Campylobacter concisus group.</title>
        <authorList>
            <person name="Miller W.G."/>
            <person name="Yee E."/>
            <person name="Chapman M.H."/>
            <person name="Huynh S."/>
            <person name="Bono J.L."/>
            <person name="On S.L.W."/>
            <person name="StLeger J."/>
            <person name="Foster G."/>
            <person name="Parker C.T."/>
        </authorList>
    </citation>
    <scope>NUCLEOTIDE SEQUENCE [LARGE SCALE GENOMIC DNA]</scope>
    <source>
        <strain evidence="2">RM18021</strain>
    </source>
</reference>
<organism evidence="1 2">
    <name type="scientific">Campylobacter pinnipediorum subsp. caledonicus</name>
    <dbReference type="NCBI Taxonomy" id="1874362"/>
    <lineage>
        <taxon>Bacteria</taxon>
        <taxon>Pseudomonadati</taxon>
        <taxon>Campylobacterota</taxon>
        <taxon>Epsilonproteobacteria</taxon>
        <taxon>Campylobacterales</taxon>
        <taxon>Campylobacteraceae</taxon>
        <taxon>Campylobacter</taxon>
    </lineage>
</organism>
<dbReference type="EMBL" id="CP017258">
    <property type="protein sequence ID" value="AQW87870.1"/>
    <property type="molecule type" value="Genomic_DNA"/>
</dbReference>
<protein>
    <submittedName>
        <fullName evidence="1">Putative Mu phage-associated protein</fullName>
    </submittedName>
</protein>
<sequence>MSIKDYFQNNNINISAFARKYNVDKNTLWKIINGKLTGKRNTNGNTRKIFELFFQLEIIKELPEALKDIKAS</sequence>
<dbReference type="Proteomes" id="UP000190868">
    <property type="component" value="Chromosome"/>
</dbReference>
<gene>
    <name evidence="1" type="ORF">CPIN18021_1071</name>
</gene>
<dbReference type="RefSeq" id="WP_078422780.1">
    <property type="nucleotide sequence ID" value="NZ_CP017018.1"/>
</dbReference>
<accession>A0A1S6U859</accession>
<evidence type="ECO:0000313" key="1">
    <source>
        <dbReference type="EMBL" id="AQW87870.1"/>
    </source>
</evidence>
<dbReference type="AlphaFoldDB" id="A0A1S6U859"/>
<dbReference type="GeneID" id="56565849"/>
<name>A0A1S6U859_9BACT</name>